<dbReference type="EMBL" id="JAUJYN010000006">
    <property type="protein sequence ID" value="KAK1269531.1"/>
    <property type="molecule type" value="Genomic_DNA"/>
</dbReference>
<reference evidence="1" key="2">
    <citation type="submission" date="2023-06" db="EMBL/GenBank/DDBJ databases">
        <authorList>
            <person name="Ma L."/>
            <person name="Liu K.-W."/>
            <person name="Li Z."/>
            <person name="Hsiao Y.-Y."/>
            <person name="Qi Y."/>
            <person name="Fu T."/>
            <person name="Tang G."/>
            <person name="Zhang D."/>
            <person name="Sun W.-H."/>
            <person name="Liu D.-K."/>
            <person name="Li Y."/>
            <person name="Chen G.-Z."/>
            <person name="Liu X.-D."/>
            <person name="Liao X.-Y."/>
            <person name="Jiang Y.-T."/>
            <person name="Yu X."/>
            <person name="Hao Y."/>
            <person name="Huang J."/>
            <person name="Zhao X.-W."/>
            <person name="Ke S."/>
            <person name="Chen Y.-Y."/>
            <person name="Wu W.-L."/>
            <person name="Hsu J.-L."/>
            <person name="Lin Y.-F."/>
            <person name="Huang M.-D."/>
            <person name="Li C.-Y."/>
            <person name="Huang L."/>
            <person name="Wang Z.-W."/>
            <person name="Zhao X."/>
            <person name="Zhong W.-Y."/>
            <person name="Peng D.-H."/>
            <person name="Ahmad S."/>
            <person name="Lan S."/>
            <person name="Zhang J.-S."/>
            <person name="Tsai W.-C."/>
            <person name="Van De Peer Y."/>
            <person name="Liu Z.-J."/>
        </authorList>
    </citation>
    <scope>NUCLEOTIDE SEQUENCE</scope>
    <source>
        <strain evidence="1">SCP</strain>
        <tissue evidence="1">Leaves</tissue>
    </source>
</reference>
<gene>
    <name evidence="1" type="ORF">QJS04_geneDACA008209</name>
</gene>
<proteinExistence type="predicted"/>
<dbReference type="AlphaFoldDB" id="A0AAV9AZB4"/>
<comment type="caution">
    <text evidence="1">The sequence shown here is derived from an EMBL/GenBank/DDBJ whole genome shotgun (WGS) entry which is preliminary data.</text>
</comment>
<protein>
    <submittedName>
        <fullName evidence="1">Uncharacterized protein</fullName>
    </submittedName>
</protein>
<reference evidence="1" key="1">
    <citation type="journal article" date="2023" name="Nat. Commun.">
        <title>Diploid and tetraploid genomes of Acorus and the evolution of monocots.</title>
        <authorList>
            <person name="Ma L."/>
            <person name="Liu K.W."/>
            <person name="Li Z."/>
            <person name="Hsiao Y.Y."/>
            <person name="Qi Y."/>
            <person name="Fu T."/>
            <person name="Tang G.D."/>
            <person name="Zhang D."/>
            <person name="Sun W.H."/>
            <person name="Liu D.K."/>
            <person name="Li Y."/>
            <person name="Chen G.Z."/>
            <person name="Liu X.D."/>
            <person name="Liao X.Y."/>
            <person name="Jiang Y.T."/>
            <person name="Yu X."/>
            <person name="Hao Y."/>
            <person name="Huang J."/>
            <person name="Zhao X.W."/>
            <person name="Ke S."/>
            <person name="Chen Y.Y."/>
            <person name="Wu W.L."/>
            <person name="Hsu J.L."/>
            <person name="Lin Y.F."/>
            <person name="Huang M.D."/>
            <person name="Li C.Y."/>
            <person name="Huang L."/>
            <person name="Wang Z.W."/>
            <person name="Zhao X."/>
            <person name="Zhong W.Y."/>
            <person name="Peng D.H."/>
            <person name="Ahmad S."/>
            <person name="Lan S."/>
            <person name="Zhang J.S."/>
            <person name="Tsai W.C."/>
            <person name="Van de Peer Y."/>
            <person name="Liu Z.J."/>
        </authorList>
    </citation>
    <scope>NUCLEOTIDE SEQUENCE</scope>
    <source>
        <strain evidence="1">SCP</strain>
    </source>
</reference>
<sequence>MKKKKNLETNQVIYSRRRSPYSRCKLTGNKSTNWIQVDPNFILGEVESQYTKATMQSSPQQSK</sequence>
<accession>A0AAV9AZB4</accession>
<dbReference type="Proteomes" id="UP001179952">
    <property type="component" value="Unassembled WGS sequence"/>
</dbReference>
<evidence type="ECO:0000313" key="1">
    <source>
        <dbReference type="EMBL" id="KAK1269531.1"/>
    </source>
</evidence>
<evidence type="ECO:0000313" key="2">
    <source>
        <dbReference type="Proteomes" id="UP001179952"/>
    </source>
</evidence>
<name>A0AAV9AZB4_ACOGR</name>
<keyword evidence="2" id="KW-1185">Reference proteome</keyword>
<organism evidence="1 2">
    <name type="scientific">Acorus gramineus</name>
    <name type="common">Dwarf sweet flag</name>
    <dbReference type="NCBI Taxonomy" id="55184"/>
    <lineage>
        <taxon>Eukaryota</taxon>
        <taxon>Viridiplantae</taxon>
        <taxon>Streptophyta</taxon>
        <taxon>Embryophyta</taxon>
        <taxon>Tracheophyta</taxon>
        <taxon>Spermatophyta</taxon>
        <taxon>Magnoliopsida</taxon>
        <taxon>Liliopsida</taxon>
        <taxon>Acoraceae</taxon>
        <taxon>Acorus</taxon>
    </lineage>
</organism>